<dbReference type="Proteomes" id="UP000724874">
    <property type="component" value="Unassembled WGS sequence"/>
</dbReference>
<evidence type="ECO:0000313" key="2">
    <source>
        <dbReference type="Proteomes" id="UP000724874"/>
    </source>
</evidence>
<name>A0A9P5NM34_GYMJU</name>
<evidence type="ECO:0008006" key="3">
    <source>
        <dbReference type="Google" id="ProtNLM"/>
    </source>
</evidence>
<organism evidence="1 2">
    <name type="scientific">Gymnopilus junonius</name>
    <name type="common">Spectacular rustgill mushroom</name>
    <name type="synonym">Gymnopilus spectabilis subsp. junonius</name>
    <dbReference type="NCBI Taxonomy" id="109634"/>
    <lineage>
        <taxon>Eukaryota</taxon>
        <taxon>Fungi</taxon>
        <taxon>Dikarya</taxon>
        <taxon>Basidiomycota</taxon>
        <taxon>Agaricomycotina</taxon>
        <taxon>Agaricomycetes</taxon>
        <taxon>Agaricomycetidae</taxon>
        <taxon>Agaricales</taxon>
        <taxon>Agaricineae</taxon>
        <taxon>Hymenogastraceae</taxon>
        <taxon>Gymnopilus</taxon>
    </lineage>
</organism>
<comment type="caution">
    <text evidence="1">The sequence shown here is derived from an EMBL/GenBank/DDBJ whole genome shotgun (WGS) entry which is preliminary data.</text>
</comment>
<dbReference type="SUPFAM" id="SSF52058">
    <property type="entry name" value="L domain-like"/>
    <property type="match status" value="1"/>
</dbReference>
<proteinExistence type="predicted"/>
<keyword evidence="2" id="KW-1185">Reference proteome</keyword>
<dbReference type="OrthoDB" id="3256367at2759"/>
<reference evidence="1" key="1">
    <citation type="submission" date="2020-11" db="EMBL/GenBank/DDBJ databases">
        <authorList>
            <consortium name="DOE Joint Genome Institute"/>
            <person name="Ahrendt S."/>
            <person name="Riley R."/>
            <person name="Andreopoulos W."/>
            <person name="LaButti K."/>
            <person name="Pangilinan J."/>
            <person name="Ruiz-duenas F.J."/>
            <person name="Barrasa J.M."/>
            <person name="Sanchez-Garcia M."/>
            <person name="Camarero S."/>
            <person name="Miyauchi S."/>
            <person name="Serrano A."/>
            <person name="Linde D."/>
            <person name="Babiker R."/>
            <person name="Drula E."/>
            <person name="Ayuso-Fernandez I."/>
            <person name="Pacheco R."/>
            <person name="Padilla G."/>
            <person name="Ferreira P."/>
            <person name="Barriuso J."/>
            <person name="Kellner H."/>
            <person name="Castanera R."/>
            <person name="Alfaro M."/>
            <person name="Ramirez L."/>
            <person name="Pisabarro A.G."/>
            <person name="Kuo A."/>
            <person name="Tritt A."/>
            <person name="Lipzen A."/>
            <person name="He G."/>
            <person name="Yan M."/>
            <person name="Ng V."/>
            <person name="Cullen D."/>
            <person name="Martin F."/>
            <person name="Rosso M.-N."/>
            <person name="Henrissat B."/>
            <person name="Hibbett D."/>
            <person name="Martinez A.T."/>
            <person name="Grigoriev I.V."/>
        </authorList>
    </citation>
    <scope>NUCLEOTIDE SEQUENCE</scope>
    <source>
        <strain evidence="1">AH 44721</strain>
    </source>
</reference>
<dbReference type="AlphaFoldDB" id="A0A9P5NM34"/>
<evidence type="ECO:0000313" key="1">
    <source>
        <dbReference type="EMBL" id="KAF8892318.1"/>
    </source>
</evidence>
<sequence>MDTLPPELHAYICQAVCIDEGDTIRAVNQVSKYFHDVARPYLYHTVSAVGLRQIIALLDRLGHTPSHLRQVHHLFLSDLPHSKSSTAASQFRLTLTECNTIMRLVILSAPTLQTFSFFAASPFSSTSLIGRIFRVSFPHLHTLAISGFYPFPSIPGNFPSLARLHLDGNRNPQGLFQVSGLEEACPALTDLKVSGLGAAASFILELTEALRDPTANSDSMIPTRLPSRLRRLALQAGPEPSGCGAIVTLKDQAMMMTMGVLTVGFQDTHGVQLSVLERSKAGTCLEDLRRDWLKCAAPAAHGLIF</sequence>
<dbReference type="InterPro" id="IPR032675">
    <property type="entry name" value="LRR_dom_sf"/>
</dbReference>
<dbReference type="EMBL" id="JADNYJ010000069">
    <property type="protein sequence ID" value="KAF8892318.1"/>
    <property type="molecule type" value="Genomic_DNA"/>
</dbReference>
<protein>
    <recommendedName>
        <fullName evidence="3">F-box domain-containing protein</fullName>
    </recommendedName>
</protein>
<accession>A0A9P5NM34</accession>
<gene>
    <name evidence="1" type="ORF">CPB84DRAFT_1783676</name>
</gene>
<dbReference type="Gene3D" id="3.80.10.10">
    <property type="entry name" value="Ribonuclease Inhibitor"/>
    <property type="match status" value="1"/>
</dbReference>